<organism evidence="5 6">
    <name type="scientific">Stratiformator vulcanicus</name>
    <dbReference type="NCBI Taxonomy" id="2527980"/>
    <lineage>
        <taxon>Bacteria</taxon>
        <taxon>Pseudomonadati</taxon>
        <taxon>Planctomycetota</taxon>
        <taxon>Planctomycetia</taxon>
        <taxon>Planctomycetales</taxon>
        <taxon>Planctomycetaceae</taxon>
        <taxon>Stratiformator</taxon>
    </lineage>
</organism>
<keyword evidence="1" id="KW-0805">Transcription regulation</keyword>
<dbReference type="InterPro" id="IPR036390">
    <property type="entry name" value="WH_DNA-bd_sf"/>
</dbReference>
<evidence type="ECO:0000256" key="2">
    <source>
        <dbReference type="ARBA" id="ARBA00023125"/>
    </source>
</evidence>
<reference evidence="5 6" key="1">
    <citation type="submission" date="2019-02" db="EMBL/GenBank/DDBJ databases">
        <title>Deep-cultivation of Planctomycetes and their phenomic and genomic characterization uncovers novel biology.</title>
        <authorList>
            <person name="Wiegand S."/>
            <person name="Jogler M."/>
            <person name="Boedeker C."/>
            <person name="Pinto D."/>
            <person name="Vollmers J."/>
            <person name="Rivas-Marin E."/>
            <person name="Kohn T."/>
            <person name="Peeters S.H."/>
            <person name="Heuer A."/>
            <person name="Rast P."/>
            <person name="Oberbeckmann S."/>
            <person name="Bunk B."/>
            <person name="Jeske O."/>
            <person name="Meyerdierks A."/>
            <person name="Storesund J.E."/>
            <person name="Kallscheuer N."/>
            <person name="Luecker S."/>
            <person name="Lage O.M."/>
            <person name="Pohl T."/>
            <person name="Merkel B.J."/>
            <person name="Hornburger P."/>
            <person name="Mueller R.-W."/>
            <person name="Bruemmer F."/>
            <person name="Labrenz M."/>
            <person name="Spormann A.M."/>
            <person name="Op den Camp H."/>
            <person name="Overmann J."/>
            <person name="Amann R."/>
            <person name="Jetten M.S.M."/>
            <person name="Mascher T."/>
            <person name="Medema M.H."/>
            <person name="Devos D.P."/>
            <person name="Kaster A.-K."/>
            <person name="Ovreas L."/>
            <person name="Rohde M."/>
            <person name="Galperin M.Y."/>
            <person name="Jogler C."/>
        </authorList>
    </citation>
    <scope>NUCLEOTIDE SEQUENCE [LARGE SCALE GENOMIC DNA]</scope>
    <source>
        <strain evidence="5 6">Pan189</strain>
    </source>
</reference>
<accession>A0A517R688</accession>
<evidence type="ECO:0000256" key="3">
    <source>
        <dbReference type="ARBA" id="ARBA00023163"/>
    </source>
</evidence>
<gene>
    <name evidence="5" type="primary">kmtR</name>
    <name evidence="5" type="ORF">Pan189_38110</name>
</gene>
<dbReference type="Gene3D" id="1.10.10.10">
    <property type="entry name" value="Winged helix-like DNA-binding domain superfamily/Winged helix DNA-binding domain"/>
    <property type="match status" value="1"/>
</dbReference>
<dbReference type="EMBL" id="CP036268">
    <property type="protein sequence ID" value="QDT39404.1"/>
    <property type="molecule type" value="Genomic_DNA"/>
</dbReference>
<keyword evidence="2" id="KW-0238">DNA-binding</keyword>
<dbReference type="SMART" id="SM00418">
    <property type="entry name" value="HTH_ARSR"/>
    <property type="match status" value="1"/>
</dbReference>
<evidence type="ECO:0000256" key="1">
    <source>
        <dbReference type="ARBA" id="ARBA00023015"/>
    </source>
</evidence>
<name>A0A517R688_9PLAN</name>
<protein>
    <submittedName>
        <fullName evidence="5">HTH-type transcriptional regulator KmtR</fullName>
    </submittedName>
</protein>
<dbReference type="GO" id="GO:0003677">
    <property type="term" value="F:DNA binding"/>
    <property type="evidence" value="ECO:0007669"/>
    <property type="project" value="UniProtKB-KW"/>
</dbReference>
<keyword evidence="3" id="KW-0804">Transcription</keyword>
<dbReference type="PANTHER" id="PTHR33154">
    <property type="entry name" value="TRANSCRIPTIONAL REGULATOR, ARSR FAMILY"/>
    <property type="match status" value="1"/>
</dbReference>
<dbReference type="InterPro" id="IPR036388">
    <property type="entry name" value="WH-like_DNA-bd_sf"/>
</dbReference>
<dbReference type="KEGG" id="svp:Pan189_38110"/>
<dbReference type="Proteomes" id="UP000317318">
    <property type="component" value="Chromosome"/>
</dbReference>
<keyword evidence="6" id="KW-1185">Reference proteome</keyword>
<dbReference type="GO" id="GO:0003700">
    <property type="term" value="F:DNA-binding transcription factor activity"/>
    <property type="evidence" value="ECO:0007669"/>
    <property type="project" value="InterPro"/>
</dbReference>
<dbReference type="PANTHER" id="PTHR33154:SF33">
    <property type="entry name" value="TRANSCRIPTIONAL REPRESSOR SDPR"/>
    <property type="match status" value="1"/>
</dbReference>
<evidence type="ECO:0000313" key="6">
    <source>
        <dbReference type="Proteomes" id="UP000317318"/>
    </source>
</evidence>
<dbReference type="InterPro" id="IPR001845">
    <property type="entry name" value="HTH_ArsR_DNA-bd_dom"/>
</dbReference>
<dbReference type="PRINTS" id="PR00778">
    <property type="entry name" value="HTHARSR"/>
</dbReference>
<dbReference type="InterPro" id="IPR011991">
    <property type="entry name" value="ArsR-like_HTH"/>
</dbReference>
<dbReference type="Pfam" id="PF01022">
    <property type="entry name" value="HTH_5"/>
    <property type="match status" value="1"/>
</dbReference>
<dbReference type="NCBIfam" id="NF033788">
    <property type="entry name" value="HTH_metalloreg"/>
    <property type="match status" value="1"/>
</dbReference>
<feature type="domain" description="HTH arsR-type" evidence="4">
    <location>
        <begin position="26"/>
        <end position="121"/>
    </location>
</feature>
<dbReference type="CDD" id="cd00090">
    <property type="entry name" value="HTH_ARSR"/>
    <property type="match status" value="1"/>
</dbReference>
<dbReference type="InterPro" id="IPR051081">
    <property type="entry name" value="HTH_MetalResp_TranReg"/>
</dbReference>
<proteinExistence type="predicted"/>
<evidence type="ECO:0000259" key="4">
    <source>
        <dbReference type="PROSITE" id="PS50987"/>
    </source>
</evidence>
<dbReference type="AlphaFoldDB" id="A0A517R688"/>
<sequence>MTAATFDRNVDERSPEDMASATIADLPLQLEKDLVQVFKLLSDETRLRVLMYLIQETELHVTALCERLGQSQPAVSHHLALLRVAGLIEARRDGKHNYYSIRRNHFHRIMSELFSYIRNPETDDVRFDDFVLAQR</sequence>
<dbReference type="SUPFAM" id="SSF46785">
    <property type="entry name" value="Winged helix' DNA-binding domain"/>
    <property type="match status" value="1"/>
</dbReference>
<evidence type="ECO:0000313" key="5">
    <source>
        <dbReference type="EMBL" id="QDT39404.1"/>
    </source>
</evidence>
<dbReference type="PROSITE" id="PS50987">
    <property type="entry name" value="HTH_ARSR_2"/>
    <property type="match status" value="1"/>
</dbReference>